<evidence type="ECO:0000313" key="1">
    <source>
        <dbReference type="EMBL" id="EIM22326.1"/>
    </source>
</evidence>
<organism evidence="1 2">
    <name type="scientific">Wallemia mellicola (strain ATCC MYA-4683 / CBS 633.66)</name>
    <name type="common">Wallemia sebi (CBS 633.66)</name>
    <dbReference type="NCBI Taxonomy" id="671144"/>
    <lineage>
        <taxon>Eukaryota</taxon>
        <taxon>Fungi</taxon>
        <taxon>Dikarya</taxon>
        <taxon>Basidiomycota</taxon>
        <taxon>Wallemiomycotina</taxon>
        <taxon>Wallemiomycetes</taxon>
        <taxon>Wallemiales</taxon>
        <taxon>Wallemiaceae</taxon>
        <taxon>Wallemia</taxon>
    </lineage>
</organism>
<keyword evidence="2" id="KW-1185">Reference proteome</keyword>
<dbReference type="KEGG" id="wse:WALSEDRAFT_63533"/>
<dbReference type="Proteomes" id="UP000005242">
    <property type="component" value="Unassembled WGS sequence"/>
</dbReference>
<proteinExistence type="predicted"/>
<dbReference type="RefSeq" id="XP_006957581.1">
    <property type="nucleotide sequence ID" value="XM_006957519.1"/>
</dbReference>
<dbReference type="InParanoid" id="I4YED4"/>
<reference evidence="1 2" key="1">
    <citation type="journal article" date="2012" name="Fungal Genet. Biol.">
        <title>The genome of the xerotolerant mold Wallemia sebi reveals adaptations to osmotic stress and suggests cryptic sexual reproduction.</title>
        <authorList>
            <person name="Padamsee M."/>
            <person name="Kumar T.K.A."/>
            <person name="Riley R."/>
            <person name="Binder M."/>
            <person name="Boyd A."/>
            <person name="Calvo A.M."/>
            <person name="Furukawa K."/>
            <person name="Hesse C."/>
            <person name="Hohmann S."/>
            <person name="James T.Y."/>
            <person name="LaButti K."/>
            <person name="Lapidus A."/>
            <person name="Lindquist E."/>
            <person name="Lucas S."/>
            <person name="Miller K."/>
            <person name="Shantappa S."/>
            <person name="Grigoriev I.V."/>
            <person name="Hibbett D.S."/>
            <person name="McLaughlin D.J."/>
            <person name="Spatafora J.W."/>
            <person name="Aime M.C."/>
        </authorList>
    </citation>
    <scope>NUCLEOTIDE SEQUENCE [LARGE SCALE GENOMIC DNA]</scope>
    <source>
        <strain evidence="2">ATCC MYA-4683 / CBS 633.66</strain>
    </source>
</reference>
<name>I4YED4_WALMC</name>
<dbReference type="GeneID" id="18474847"/>
<dbReference type="HOGENOM" id="CLU_2173001_0_0_1"/>
<dbReference type="EMBL" id="JH668228">
    <property type="protein sequence ID" value="EIM22326.1"/>
    <property type="molecule type" value="Genomic_DNA"/>
</dbReference>
<accession>I4YED4</accession>
<evidence type="ECO:0000313" key="2">
    <source>
        <dbReference type="Proteomes" id="UP000005242"/>
    </source>
</evidence>
<protein>
    <submittedName>
        <fullName evidence="1">Uncharacterized protein</fullName>
    </submittedName>
</protein>
<sequence length="110" mass="12530">MTSIQDIAKVLNHNDRAGIIRLLGVRPEYDYRNIPEVLIGDPDDDLWVKYGHSEGGVPAVAIEKGWHYKGYEGNWNWSDSVFEFTSNTMGDSDWDSIDDALGSWGYFRTD</sequence>
<dbReference type="AlphaFoldDB" id="I4YED4"/>
<gene>
    <name evidence="1" type="ORF">WALSEDRAFT_63533</name>
</gene>